<keyword evidence="1" id="KW-1133">Transmembrane helix</keyword>
<reference evidence="2 3" key="1">
    <citation type="submission" date="2021-01" db="EMBL/GenBank/DDBJ databases">
        <title>Genomic Encyclopedia of Type Strains, Phase IV (KMG-IV): sequencing the most valuable type-strain genomes for metagenomic binning, comparative biology and taxonomic classification.</title>
        <authorList>
            <person name="Goeker M."/>
        </authorList>
    </citation>
    <scope>NUCLEOTIDE SEQUENCE [LARGE SCALE GENOMIC DNA]</scope>
    <source>
        <strain evidence="2 3">DSM 24834</strain>
    </source>
</reference>
<organism evidence="2 3">
    <name type="scientific">Rossellomorea pakistanensis</name>
    <dbReference type="NCBI Taxonomy" id="992288"/>
    <lineage>
        <taxon>Bacteria</taxon>
        <taxon>Bacillati</taxon>
        <taxon>Bacillota</taxon>
        <taxon>Bacilli</taxon>
        <taxon>Bacillales</taxon>
        <taxon>Bacillaceae</taxon>
        <taxon>Rossellomorea</taxon>
    </lineage>
</organism>
<keyword evidence="1" id="KW-0472">Membrane</keyword>
<keyword evidence="1" id="KW-0812">Transmembrane</keyword>
<sequence>MFFLIAIVVIVLLISVVSTLVIAGGNGDENYRGASKRNTVNLTLIYAVIIILALIALGLYLVLS</sequence>
<gene>
    <name evidence="2" type="ORF">JOC86_000060</name>
</gene>
<proteinExistence type="predicted"/>
<comment type="caution">
    <text evidence="2">The sequence shown here is derived from an EMBL/GenBank/DDBJ whole genome shotgun (WGS) entry which is preliminary data.</text>
</comment>
<dbReference type="Proteomes" id="UP001646157">
    <property type="component" value="Unassembled WGS sequence"/>
</dbReference>
<feature type="transmembrane region" description="Helical" evidence="1">
    <location>
        <begin position="43"/>
        <end position="63"/>
    </location>
</feature>
<evidence type="ECO:0000313" key="2">
    <source>
        <dbReference type="EMBL" id="MBM7583523.1"/>
    </source>
</evidence>
<accession>A0ABS2N6Q0</accession>
<protein>
    <submittedName>
        <fullName evidence="2">Heme/copper-type cytochrome/quinol oxidase subunit 2</fullName>
    </submittedName>
</protein>
<keyword evidence="3" id="KW-1185">Reference proteome</keyword>
<name>A0ABS2N6Q0_9BACI</name>
<evidence type="ECO:0000256" key="1">
    <source>
        <dbReference type="SAM" id="Phobius"/>
    </source>
</evidence>
<evidence type="ECO:0000313" key="3">
    <source>
        <dbReference type="Proteomes" id="UP001646157"/>
    </source>
</evidence>
<dbReference type="RefSeq" id="WP_205167796.1">
    <property type="nucleotide sequence ID" value="NZ_JAFBDZ010000001.1"/>
</dbReference>
<dbReference type="EMBL" id="JAFBDZ010000001">
    <property type="protein sequence ID" value="MBM7583523.1"/>
    <property type="molecule type" value="Genomic_DNA"/>
</dbReference>